<organism evidence="4 5">
    <name type="scientific">Eggerthella guodeyinii</name>
    <dbReference type="NCBI Taxonomy" id="2690837"/>
    <lineage>
        <taxon>Bacteria</taxon>
        <taxon>Bacillati</taxon>
        <taxon>Actinomycetota</taxon>
        <taxon>Coriobacteriia</taxon>
        <taxon>Eggerthellales</taxon>
        <taxon>Eggerthellaceae</taxon>
        <taxon>Eggerthella</taxon>
    </lineage>
</organism>
<protein>
    <submittedName>
        <fullName evidence="4">NADH:flavin oxidoreductase</fullName>
    </submittedName>
</protein>
<name>A0A6L7IRQ3_9ACTN</name>
<dbReference type="Gene3D" id="3.20.20.70">
    <property type="entry name" value="Aldolase class I"/>
    <property type="match status" value="1"/>
</dbReference>
<dbReference type="InterPro" id="IPR051799">
    <property type="entry name" value="NADH_flavin_oxidoreductase"/>
</dbReference>
<accession>A0A6L7IRQ3</accession>
<dbReference type="Proteomes" id="UP000478463">
    <property type="component" value="Chromosome"/>
</dbReference>
<dbReference type="AlphaFoldDB" id="A0A6L7IRQ3"/>
<evidence type="ECO:0000313" key="5">
    <source>
        <dbReference type="Proteomes" id="UP000478463"/>
    </source>
</evidence>
<dbReference type="InterPro" id="IPR013785">
    <property type="entry name" value="Aldolase_TIM"/>
</dbReference>
<sequence>MSVLFEGLEIGSLRARNRFVRAATYEALATDDGHMTPELRAVYEELADGGAGTIIVSYAHVVRDEQPNPRMLGIYDDSFVPEYRALVDDLHERGARVVSQIVYGGSATKLDPPSARILGPSAVANPKTGIVPLEATAADLRALACAFADAAARARAAGFDGVELHAAHGYLLSQFLSPLFNRRADEYGGSLENRARFLVEVVDAVRARVGAAFPLLVKLNSSDGVEGGLTEGDSVEVAKLLASHGASAIEVSGNWRACRAKDYAGEPFFASYGQRLAREAGIPVILTGGNRRFDAMERLATEGGIAGFGLCRPLICEPDLPHRWQIDPHAKPRCVSCNGCSSSPGHRCILP</sequence>
<dbReference type="CDD" id="cd02803">
    <property type="entry name" value="OYE_like_FMN_family"/>
    <property type="match status" value="1"/>
</dbReference>
<dbReference type="EMBL" id="CP063310">
    <property type="protein sequence ID" value="QOS68768.1"/>
    <property type="molecule type" value="Genomic_DNA"/>
</dbReference>
<gene>
    <name evidence="4" type="ORF">GS424_002535</name>
</gene>
<dbReference type="PANTHER" id="PTHR43656:SF2">
    <property type="entry name" value="BINDING OXIDOREDUCTASE, PUTATIVE (AFU_ORTHOLOGUE AFUA_2G08260)-RELATED"/>
    <property type="match status" value="1"/>
</dbReference>
<evidence type="ECO:0000256" key="2">
    <source>
        <dbReference type="ARBA" id="ARBA00023002"/>
    </source>
</evidence>
<proteinExistence type="predicted"/>
<dbReference type="GO" id="GO:0010181">
    <property type="term" value="F:FMN binding"/>
    <property type="evidence" value="ECO:0007669"/>
    <property type="project" value="InterPro"/>
</dbReference>
<dbReference type="KEGG" id="egd:GS424_002535"/>
<reference evidence="4 5" key="1">
    <citation type="submission" date="2020-10" db="EMBL/GenBank/DDBJ databases">
        <title>Eggerthella sp. nov., isolated from human feces.</title>
        <authorList>
            <person name="Yajun G."/>
        </authorList>
    </citation>
    <scope>NUCLEOTIDE SEQUENCE [LARGE SCALE GENOMIC DNA]</scope>
    <source>
        <strain evidence="4 5">HF-1101</strain>
    </source>
</reference>
<dbReference type="PANTHER" id="PTHR43656">
    <property type="entry name" value="BINDING OXIDOREDUCTASE, PUTATIVE (AFU_ORTHOLOGUE AFUA_2G08260)-RELATED"/>
    <property type="match status" value="1"/>
</dbReference>
<dbReference type="InterPro" id="IPR001155">
    <property type="entry name" value="OxRdtase_FMN_N"/>
</dbReference>
<dbReference type="RefSeq" id="WP_160941891.1">
    <property type="nucleotide sequence ID" value="NZ_CP063310.1"/>
</dbReference>
<dbReference type="Pfam" id="PF00724">
    <property type="entry name" value="Oxidored_FMN"/>
    <property type="match status" value="1"/>
</dbReference>
<dbReference type="SUPFAM" id="SSF51395">
    <property type="entry name" value="FMN-linked oxidoreductases"/>
    <property type="match status" value="1"/>
</dbReference>
<evidence type="ECO:0000259" key="3">
    <source>
        <dbReference type="Pfam" id="PF00724"/>
    </source>
</evidence>
<feature type="domain" description="NADH:flavin oxidoreductase/NADH oxidase N-terminal" evidence="3">
    <location>
        <begin position="4"/>
        <end position="324"/>
    </location>
</feature>
<evidence type="ECO:0000256" key="1">
    <source>
        <dbReference type="ARBA" id="ARBA00022630"/>
    </source>
</evidence>
<evidence type="ECO:0000313" key="4">
    <source>
        <dbReference type="EMBL" id="QOS68768.1"/>
    </source>
</evidence>
<keyword evidence="1" id="KW-0285">Flavoprotein</keyword>
<keyword evidence="2" id="KW-0560">Oxidoreductase</keyword>
<dbReference type="GO" id="GO:0016491">
    <property type="term" value="F:oxidoreductase activity"/>
    <property type="evidence" value="ECO:0007669"/>
    <property type="project" value="UniProtKB-KW"/>
</dbReference>